<dbReference type="SUPFAM" id="SSF52172">
    <property type="entry name" value="CheY-like"/>
    <property type="match status" value="1"/>
</dbReference>
<evidence type="ECO:0000256" key="4">
    <source>
        <dbReference type="ARBA" id="ARBA00023163"/>
    </source>
</evidence>
<dbReference type="Proteomes" id="UP000432015">
    <property type="component" value="Unassembled WGS sequence"/>
</dbReference>
<proteinExistence type="predicted"/>
<gene>
    <name evidence="8" type="ORF">GNZ18_13180</name>
</gene>
<evidence type="ECO:0000313" key="9">
    <source>
        <dbReference type="Proteomes" id="UP000432015"/>
    </source>
</evidence>
<dbReference type="SMART" id="SM00448">
    <property type="entry name" value="REC"/>
    <property type="match status" value="1"/>
</dbReference>
<evidence type="ECO:0000259" key="6">
    <source>
        <dbReference type="PROSITE" id="PS50043"/>
    </source>
</evidence>
<dbReference type="PRINTS" id="PR00038">
    <property type="entry name" value="HTHLUXR"/>
</dbReference>
<reference evidence="8 9" key="1">
    <citation type="submission" date="2019-11" db="EMBL/GenBank/DDBJ databases">
        <authorList>
            <person name="Cao P."/>
        </authorList>
    </citation>
    <scope>NUCLEOTIDE SEQUENCE [LARGE SCALE GENOMIC DNA]</scope>
    <source>
        <strain evidence="8 9">NEAU-AAG5</strain>
    </source>
</reference>
<dbReference type="InterPro" id="IPR058245">
    <property type="entry name" value="NreC/VraR/RcsB-like_REC"/>
</dbReference>
<keyword evidence="1 5" id="KW-0597">Phosphoprotein</keyword>
<dbReference type="AlphaFoldDB" id="A0A7K1KZC9"/>
<dbReference type="InterPro" id="IPR001789">
    <property type="entry name" value="Sig_transdc_resp-reg_receiver"/>
</dbReference>
<evidence type="ECO:0000256" key="1">
    <source>
        <dbReference type="ARBA" id="ARBA00022553"/>
    </source>
</evidence>
<dbReference type="InterPro" id="IPR011006">
    <property type="entry name" value="CheY-like_superfamily"/>
</dbReference>
<evidence type="ECO:0000256" key="3">
    <source>
        <dbReference type="ARBA" id="ARBA00023125"/>
    </source>
</evidence>
<sequence length="221" mass="23854">MIRVVLADDQTLVRAGFRSILEGEDDIEIVAEAGDGEQAVRLAADLRPDVVLMDIRMPVLDGLEATRRIMGDPRLEAVRVVILTTFDLDDYVYGAIKAGASGFLVKDTEPPELIHGVRVVARGDALLAPTVTRRLIAEFASRITEPPPAAELSALTDREREVLGLVATGLSNEEIAGRLVLSPATAKTHVSRILAKLGARDRAQLVVLAYETGMIRPGWLG</sequence>
<evidence type="ECO:0000259" key="7">
    <source>
        <dbReference type="PROSITE" id="PS50110"/>
    </source>
</evidence>
<evidence type="ECO:0000256" key="2">
    <source>
        <dbReference type="ARBA" id="ARBA00023015"/>
    </source>
</evidence>
<name>A0A7K1KZC9_9ACTN</name>
<feature type="domain" description="HTH luxR-type" evidence="6">
    <location>
        <begin position="148"/>
        <end position="213"/>
    </location>
</feature>
<dbReference type="PROSITE" id="PS50110">
    <property type="entry name" value="RESPONSE_REGULATORY"/>
    <property type="match status" value="1"/>
</dbReference>
<dbReference type="InterPro" id="IPR039420">
    <property type="entry name" value="WalR-like"/>
</dbReference>
<dbReference type="GO" id="GO:0003677">
    <property type="term" value="F:DNA binding"/>
    <property type="evidence" value="ECO:0007669"/>
    <property type="project" value="UniProtKB-KW"/>
</dbReference>
<protein>
    <submittedName>
        <fullName evidence="8">Response regulator</fullName>
    </submittedName>
</protein>
<evidence type="ECO:0000313" key="8">
    <source>
        <dbReference type="EMBL" id="MUN37551.1"/>
    </source>
</evidence>
<accession>A0A7K1KZC9</accession>
<dbReference type="InterPro" id="IPR000792">
    <property type="entry name" value="Tscrpt_reg_LuxR_C"/>
</dbReference>
<keyword evidence="2" id="KW-0805">Transcription regulation</keyword>
<dbReference type="PROSITE" id="PS50043">
    <property type="entry name" value="HTH_LUXR_2"/>
    <property type="match status" value="1"/>
</dbReference>
<feature type="domain" description="Response regulatory" evidence="7">
    <location>
        <begin position="3"/>
        <end position="121"/>
    </location>
</feature>
<dbReference type="Pfam" id="PF00196">
    <property type="entry name" value="GerE"/>
    <property type="match status" value="1"/>
</dbReference>
<dbReference type="SUPFAM" id="SSF46894">
    <property type="entry name" value="C-terminal effector domain of the bipartite response regulators"/>
    <property type="match status" value="1"/>
</dbReference>
<dbReference type="GO" id="GO:0006355">
    <property type="term" value="P:regulation of DNA-templated transcription"/>
    <property type="evidence" value="ECO:0007669"/>
    <property type="project" value="InterPro"/>
</dbReference>
<dbReference type="PANTHER" id="PTHR43214:SF24">
    <property type="entry name" value="TRANSCRIPTIONAL REGULATORY PROTEIN NARL-RELATED"/>
    <property type="match status" value="1"/>
</dbReference>
<dbReference type="SMART" id="SM00421">
    <property type="entry name" value="HTH_LUXR"/>
    <property type="match status" value="1"/>
</dbReference>
<dbReference type="GO" id="GO:0000160">
    <property type="term" value="P:phosphorelay signal transduction system"/>
    <property type="evidence" value="ECO:0007669"/>
    <property type="project" value="InterPro"/>
</dbReference>
<organism evidence="8 9">
    <name type="scientific">Actinomadura litoris</name>
    <dbReference type="NCBI Taxonomy" id="2678616"/>
    <lineage>
        <taxon>Bacteria</taxon>
        <taxon>Bacillati</taxon>
        <taxon>Actinomycetota</taxon>
        <taxon>Actinomycetes</taxon>
        <taxon>Streptosporangiales</taxon>
        <taxon>Thermomonosporaceae</taxon>
        <taxon>Actinomadura</taxon>
    </lineage>
</organism>
<dbReference type="Pfam" id="PF00072">
    <property type="entry name" value="Response_reg"/>
    <property type="match status" value="1"/>
</dbReference>
<dbReference type="RefSeq" id="WP_214619319.1">
    <property type="nucleotide sequence ID" value="NZ_JAICDF010000029.1"/>
</dbReference>
<keyword evidence="9" id="KW-1185">Reference proteome</keyword>
<keyword evidence="3" id="KW-0238">DNA-binding</keyword>
<comment type="caution">
    <text evidence="8">The sequence shown here is derived from an EMBL/GenBank/DDBJ whole genome shotgun (WGS) entry which is preliminary data.</text>
</comment>
<keyword evidence="4" id="KW-0804">Transcription</keyword>
<dbReference type="Gene3D" id="3.40.50.2300">
    <property type="match status" value="1"/>
</dbReference>
<dbReference type="CDD" id="cd17535">
    <property type="entry name" value="REC_NarL-like"/>
    <property type="match status" value="1"/>
</dbReference>
<dbReference type="CDD" id="cd06170">
    <property type="entry name" value="LuxR_C_like"/>
    <property type="match status" value="1"/>
</dbReference>
<dbReference type="PANTHER" id="PTHR43214">
    <property type="entry name" value="TWO-COMPONENT RESPONSE REGULATOR"/>
    <property type="match status" value="1"/>
</dbReference>
<evidence type="ECO:0000256" key="5">
    <source>
        <dbReference type="PROSITE-ProRule" id="PRU00169"/>
    </source>
</evidence>
<feature type="modified residue" description="4-aspartylphosphate" evidence="5">
    <location>
        <position position="54"/>
    </location>
</feature>
<dbReference type="EMBL" id="WOFH01000004">
    <property type="protein sequence ID" value="MUN37551.1"/>
    <property type="molecule type" value="Genomic_DNA"/>
</dbReference>
<dbReference type="InterPro" id="IPR016032">
    <property type="entry name" value="Sig_transdc_resp-reg_C-effctor"/>
</dbReference>